<dbReference type="EMBL" id="KN828914">
    <property type="protein sequence ID" value="KIK74382.1"/>
    <property type="molecule type" value="Genomic_DNA"/>
</dbReference>
<dbReference type="HOGENOM" id="CLU_1251029_0_0_1"/>
<accession>A0A0D0BSG8</accession>
<evidence type="ECO:0000313" key="1">
    <source>
        <dbReference type="EMBL" id="KIK74382.1"/>
    </source>
</evidence>
<name>A0A0D0BSG8_9AGAM</name>
<keyword evidence="2" id="KW-1185">Reference proteome</keyword>
<gene>
    <name evidence="1" type="ORF">PAXRUDRAFT_175871</name>
</gene>
<dbReference type="OrthoDB" id="2672935at2759"/>
<feature type="non-terminal residue" evidence="1">
    <location>
        <position position="1"/>
    </location>
</feature>
<sequence>TPYGGQDFMTDMNIFAGAESDAQQWSIEGGVHTTSIPDELQCVWAPGGNTELLQKIMMYKCYSMGGIQYVMHRHFNCNCFIFFTPNWQAQCVPGVIEYIISAPLLDNEHAYFITIQRNLLVPEKVINPFLGYEGFSAQLQSNEYGEHLEILTPCNLLCHAIYMTWEDGILVMKLLDKAFGESPLRV</sequence>
<protein>
    <submittedName>
        <fullName evidence="1">Uncharacterized protein</fullName>
    </submittedName>
</protein>
<proteinExistence type="predicted"/>
<reference evidence="2" key="2">
    <citation type="submission" date="2015-01" db="EMBL/GenBank/DDBJ databases">
        <title>Evolutionary Origins and Diversification of the Mycorrhizal Mutualists.</title>
        <authorList>
            <consortium name="DOE Joint Genome Institute"/>
            <consortium name="Mycorrhizal Genomics Consortium"/>
            <person name="Kohler A."/>
            <person name="Kuo A."/>
            <person name="Nagy L.G."/>
            <person name="Floudas D."/>
            <person name="Copeland A."/>
            <person name="Barry K.W."/>
            <person name="Cichocki N."/>
            <person name="Veneault-Fourrey C."/>
            <person name="LaButti K."/>
            <person name="Lindquist E.A."/>
            <person name="Lipzen A."/>
            <person name="Lundell T."/>
            <person name="Morin E."/>
            <person name="Murat C."/>
            <person name="Riley R."/>
            <person name="Ohm R."/>
            <person name="Sun H."/>
            <person name="Tunlid A."/>
            <person name="Henrissat B."/>
            <person name="Grigoriev I.V."/>
            <person name="Hibbett D.S."/>
            <person name="Martin F."/>
        </authorList>
    </citation>
    <scope>NUCLEOTIDE SEQUENCE [LARGE SCALE GENOMIC DNA]</scope>
    <source>
        <strain evidence="2">Ve08.2h10</strain>
    </source>
</reference>
<reference evidence="1 2" key="1">
    <citation type="submission" date="2014-04" db="EMBL/GenBank/DDBJ databases">
        <authorList>
            <consortium name="DOE Joint Genome Institute"/>
            <person name="Kuo A."/>
            <person name="Kohler A."/>
            <person name="Jargeat P."/>
            <person name="Nagy L.G."/>
            <person name="Floudas D."/>
            <person name="Copeland A."/>
            <person name="Barry K.W."/>
            <person name="Cichocki N."/>
            <person name="Veneault-Fourrey C."/>
            <person name="LaButti K."/>
            <person name="Lindquist E.A."/>
            <person name="Lipzen A."/>
            <person name="Lundell T."/>
            <person name="Morin E."/>
            <person name="Murat C."/>
            <person name="Sun H."/>
            <person name="Tunlid A."/>
            <person name="Henrissat B."/>
            <person name="Grigoriev I.V."/>
            <person name="Hibbett D.S."/>
            <person name="Martin F."/>
            <person name="Nordberg H.P."/>
            <person name="Cantor M.N."/>
            <person name="Hua S.X."/>
        </authorList>
    </citation>
    <scope>NUCLEOTIDE SEQUENCE [LARGE SCALE GENOMIC DNA]</scope>
    <source>
        <strain evidence="1 2">Ve08.2h10</strain>
    </source>
</reference>
<dbReference type="AlphaFoldDB" id="A0A0D0BSG8"/>
<dbReference type="InParanoid" id="A0A0D0BSG8"/>
<evidence type="ECO:0000313" key="2">
    <source>
        <dbReference type="Proteomes" id="UP000054538"/>
    </source>
</evidence>
<organism evidence="1 2">
    <name type="scientific">Paxillus rubicundulus Ve08.2h10</name>
    <dbReference type="NCBI Taxonomy" id="930991"/>
    <lineage>
        <taxon>Eukaryota</taxon>
        <taxon>Fungi</taxon>
        <taxon>Dikarya</taxon>
        <taxon>Basidiomycota</taxon>
        <taxon>Agaricomycotina</taxon>
        <taxon>Agaricomycetes</taxon>
        <taxon>Agaricomycetidae</taxon>
        <taxon>Boletales</taxon>
        <taxon>Paxilineae</taxon>
        <taxon>Paxillaceae</taxon>
        <taxon>Paxillus</taxon>
    </lineage>
</organism>
<dbReference type="Proteomes" id="UP000054538">
    <property type="component" value="Unassembled WGS sequence"/>
</dbReference>